<comment type="caution">
    <text evidence="1">The sequence shown here is derived from an EMBL/GenBank/DDBJ whole genome shotgun (WGS) entry which is preliminary data.</text>
</comment>
<dbReference type="Proteomes" id="UP000247409">
    <property type="component" value="Unassembled WGS sequence"/>
</dbReference>
<sequence length="146" mass="16528">MKRGHNHAIFKVDSSVVLERIESMQKSVHSRLKKWREIGINTGKINSWHALYNLWHATFLEYQDFGDSRPLKTETEAELREVFECTDGAEVVPNQIAVPPSVEHGAVHVLTPANEKHLGNHDPPCMEVGNLCKEILKRNEKHAGGD</sequence>
<dbReference type="EMBL" id="NBIV01000025">
    <property type="protein sequence ID" value="PXF47352.1"/>
    <property type="molecule type" value="Genomic_DNA"/>
</dbReference>
<protein>
    <submittedName>
        <fullName evidence="1">Uncharacterized protein</fullName>
    </submittedName>
</protein>
<evidence type="ECO:0000313" key="1">
    <source>
        <dbReference type="EMBL" id="PXF47352.1"/>
    </source>
</evidence>
<reference evidence="1 2" key="1">
    <citation type="journal article" date="2018" name="Mol. Biol. Evol.">
        <title>Analysis of the draft genome of the red seaweed Gracilariopsis chorda provides insights into genome size evolution in Rhodophyta.</title>
        <authorList>
            <person name="Lee J."/>
            <person name="Yang E.C."/>
            <person name="Graf L."/>
            <person name="Yang J.H."/>
            <person name="Qiu H."/>
            <person name="Zel Zion U."/>
            <person name="Chan C.X."/>
            <person name="Stephens T.G."/>
            <person name="Weber A.P.M."/>
            <person name="Boo G.H."/>
            <person name="Boo S.M."/>
            <person name="Kim K.M."/>
            <person name="Shin Y."/>
            <person name="Jung M."/>
            <person name="Lee S.J."/>
            <person name="Yim H.S."/>
            <person name="Lee J.H."/>
            <person name="Bhattacharya D."/>
            <person name="Yoon H.S."/>
        </authorList>
    </citation>
    <scope>NUCLEOTIDE SEQUENCE [LARGE SCALE GENOMIC DNA]</scope>
    <source>
        <strain evidence="1 2">SKKU-2015</strain>
        <tissue evidence="1">Whole body</tissue>
    </source>
</reference>
<keyword evidence="2" id="KW-1185">Reference proteome</keyword>
<organism evidence="1 2">
    <name type="scientific">Gracilariopsis chorda</name>
    <dbReference type="NCBI Taxonomy" id="448386"/>
    <lineage>
        <taxon>Eukaryota</taxon>
        <taxon>Rhodophyta</taxon>
        <taxon>Florideophyceae</taxon>
        <taxon>Rhodymeniophycidae</taxon>
        <taxon>Gracilariales</taxon>
        <taxon>Gracilariaceae</taxon>
        <taxon>Gracilariopsis</taxon>
    </lineage>
</organism>
<gene>
    <name evidence="1" type="ORF">BWQ96_02832</name>
</gene>
<evidence type="ECO:0000313" key="2">
    <source>
        <dbReference type="Proteomes" id="UP000247409"/>
    </source>
</evidence>
<proteinExistence type="predicted"/>
<dbReference type="AlphaFoldDB" id="A0A2V3IYW9"/>
<accession>A0A2V3IYW9</accession>
<name>A0A2V3IYW9_9FLOR</name>